<dbReference type="InterPro" id="IPR007263">
    <property type="entry name" value="DCC1-like"/>
</dbReference>
<evidence type="ECO:0000313" key="1">
    <source>
        <dbReference type="EMBL" id="MCF6138739.1"/>
    </source>
</evidence>
<dbReference type="Pfam" id="PF04134">
    <property type="entry name" value="DCC1-like"/>
    <property type="match status" value="1"/>
</dbReference>
<evidence type="ECO:0000313" key="2">
    <source>
        <dbReference type="Proteomes" id="UP001649381"/>
    </source>
</evidence>
<dbReference type="Proteomes" id="UP001649381">
    <property type="component" value="Unassembled WGS sequence"/>
</dbReference>
<accession>A0ABS9H156</accession>
<dbReference type="InterPro" id="IPR052927">
    <property type="entry name" value="DCC_oxidoreductase"/>
</dbReference>
<dbReference type="RefSeq" id="WP_236336528.1">
    <property type="nucleotide sequence ID" value="NZ_JAKIJS010000001.1"/>
</dbReference>
<proteinExistence type="predicted"/>
<dbReference type="PANTHER" id="PTHR33639">
    <property type="entry name" value="THIOL-DISULFIDE OXIDOREDUCTASE DCC"/>
    <property type="match status" value="1"/>
</dbReference>
<comment type="caution">
    <text evidence="1">The sequence shown here is derived from an EMBL/GenBank/DDBJ whole genome shotgun (WGS) entry which is preliminary data.</text>
</comment>
<dbReference type="EMBL" id="JAKIJS010000001">
    <property type="protein sequence ID" value="MCF6138739.1"/>
    <property type="molecule type" value="Genomic_DNA"/>
</dbReference>
<dbReference type="PANTHER" id="PTHR33639:SF2">
    <property type="entry name" value="DUF393 DOMAIN-CONTAINING PROTEIN"/>
    <property type="match status" value="1"/>
</dbReference>
<keyword evidence="2" id="KW-1185">Reference proteome</keyword>
<sequence>MNDILLFDGECNLCNGAVQFIIDRDPKGHFKFAALQSKVGSELLQTYDLPKSFNSIVLIQNAKVYQQSSAALRICRKLKGFWKLLTVLLIIPRPLRDALYNYVAKNRYKWFGKRNECMMPTPDIKKRFLQ</sequence>
<protein>
    <submittedName>
        <fullName evidence="1">Thiol-disulfide oxidoreductase DCC family protein</fullName>
    </submittedName>
</protein>
<name>A0ABS9H156_9BACL</name>
<reference evidence="1 2" key="1">
    <citation type="submission" date="2022-01" db="EMBL/GenBank/DDBJ databases">
        <title>Alkalihalobacillus sp. EGI L200015, a novel bacterium isolated from a salt lake sediment.</title>
        <authorList>
            <person name="Gao L."/>
            <person name="Fang B.-Z."/>
            <person name="Li W.-J."/>
        </authorList>
    </citation>
    <scope>NUCLEOTIDE SEQUENCE [LARGE SCALE GENOMIC DNA]</scope>
    <source>
        <strain evidence="1 2">KCTC 12718</strain>
    </source>
</reference>
<organism evidence="1 2">
    <name type="scientific">Pseudalkalibacillus berkeleyi</name>
    <dbReference type="NCBI Taxonomy" id="1069813"/>
    <lineage>
        <taxon>Bacteria</taxon>
        <taxon>Bacillati</taxon>
        <taxon>Bacillota</taxon>
        <taxon>Bacilli</taxon>
        <taxon>Bacillales</taxon>
        <taxon>Fictibacillaceae</taxon>
        <taxon>Pseudalkalibacillus</taxon>
    </lineage>
</organism>
<gene>
    <name evidence="1" type="ORF">L2716_13465</name>
</gene>